<evidence type="ECO:0000256" key="2">
    <source>
        <dbReference type="ARBA" id="ARBA00023125"/>
    </source>
</evidence>
<dbReference type="AlphaFoldDB" id="A0A1E3A7H9"/>
<dbReference type="SMART" id="SM00871">
    <property type="entry name" value="AraC_E_bind"/>
    <property type="match status" value="1"/>
</dbReference>
<accession>A0A1E3A7H9</accession>
<dbReference type="PANTHER" id="PTHR47504:SF5">
    <property type="entry name" value="RIGHT ORIGIN-BINDING PROTEIN"/>
    <property type="match status" value="1"/>
</dbReference>
<dbReference type="SMART" id="SM00342">
    <property type="entry name" value="HTH_ARAC"/>
    <property type="match status" value="1"/>
</dbReference>
<dbReference type="InterPro" id="IPR018060">
    <property type="entry name" value="HTH_AraC"/>
</dbReference>
<sequence>MHAWEQIQLTLDFIEEHLNEDISTEYLAGLAALSPFYYQRLFRRLVKKPVGEYIKLRRMAKATELLLNKDQRILDTALDLGFSSHEHFTRCFKETFGITPEEYRRSPRTMNYMTKPELLLHYTLIDEGVPLITDGIVLELNRKQVEEPILFAGFVNKTPVQFTEGLGTESGVDPLGTLWDRFHEQKESVMGSLEEEEIGVSYPCTEEGYFNYFAGAKVLTETVPEGFQSWTLPEGEYLVCSFEAENFDALVLDALYKANQYLFNTWLPNHKLTTEPFCAERYASHAAQTASMEIWLKLKTD</sequence>
<gene>
    <name evidence="5" type="primary">rob_2</name>
    <name evidence="5" type="ORF">BEI61_05254</name>
</gene>
<keyword evidence="1" id="KW-0805">Transcription regulation</keyword>
<keyword evidence="3" id="KW-0804">Transcription</keyword>
<evidence type="ECO:0000256" key="1">
    <source>
        <dbReference type="ARBA" id="ARBA00023015"/>
    </source>
</evidence>
<dbReference type="InterPro" id="IPR018062">
    <property type="entry name" value="HTH_AraC-typ_CS"/>
</dbReference>
<dbReference type="Pfam" id="PF12833">
    <property type="entry name" value="HTH_18"/>
    <property type="match status" value="1"/>
</dbReference>
<dbReference type="InterPro" id="IPR011256">
    <property type="entry name" value="Reg_factor_effector_dom_sf"/>
</dbReference>
<dbReference type="Pfam" id="PF06445">
    <property type="entry name" value="GyrI-like"/>
    <property type="match status" value="1"/>
</dbReference>
<dbReference type="PATRIC" id="fig|1432052.4.peg.5841"/>
<dbReference type="Gene3D" id="1.10.10.60">
    <property type="entry name" value="Homeodomain-like"/>
    <property type="match status" value="2"/>
</dbReference>
<dbReference type="InterPro" id="IPR029442">
    <property type="entry name" value="GyrI-like"/>
</dbReference>
<dbReference type="GO" id="GO:0003700">
    <property type="term" value="F:DNA-binding transcription factor activity"/>
    <property type="evidence" value="ECO:0007669"/>
    <property type="project" value="InterPro"/>
</dbReference>
<evidence type="ECO:0000313" key="6">
    <source>
        <dbReference type="Proteomes" id="UP000094067"/>
    </source>
</evidence>
<organism evidence="5 6">
    <name type="scientific">Eisenbergiella tayi</name>
    <dbReference type="NCBI Taxonomy" id="1432052"/>
    <lineage>
        <taxon>Bacteria</taxon>
        <taxon>Bacillati</taxon>
        <taxon>Bacillota</taxon>
        <taxon>Clostridia</taxon>
        <taxon>Lachnospirales</taxon>
        <taxon>Lachnospiraceae</taxon>
        <taxon>Eisenbergiella</taxon>
    </lineage>
</organism>
<dbReference type="InterPro" id="IPR020449">
    <property type="entry name" value="Tscrpt_reg_AraC-type_HTH"/>
</dbReference>
<evidence type="ECO:0000313" key="5">
    <source>
        <dbReference type="EMBL" id="ODM04447.1"/>
    </source>
</evidence>
<comment type="caution">
    <text evidence="5">The sequence shown here is derived from an EMBL/GenBank/DDBJ whole genome shotgun (WGS) entry which is preliminary data.</text>
</comment>
<dbReference type="SUPFAM" id="SSF46689">
    <property type="entry name" value="Homeodomain-like"/>
    <property type="match status" value="2"/>
</dbReference>
<evidence type="ECO:0000259" key="4">
    <source>
        <dbReference type="PROSITE" id="PS01124"/>
    </source>
</evidence>
<reference evidence="5 6" key="1">
    <citation type="submission" date="2016-07" db="EMBL/GenBank/DDBJ databases">
        <title>Characterization of isolates of Eisenbergiella tayi derived from blood cultures, using whole genome sequencing.</title>
        <authorList>
            <person name="Burdz T."/>
            <person name="Wiebe D."/>
            <person name="Huynh C."/>
            <person name="Bernard K."/>
        </authorList>
    </citation>
    <scope>NUCLEOTIDE SEQUENCE [LARGE SCALE GENOMIC DNA]</scope>
    <source>
        <strain evidence="5 6">NML 110608</strain>
    </source>
</reference>
<dbReference type="Gene3D" id="3.20.80.10">
    <property type="entry name" value="Regulatory factor, effector binding domain"/>
    <property type="match status" value="1"/>
</dbReference>
<dbReference type="PRINTS" id="PR00032">
    <property type="entry name" value="HTHARAC"/>
</dbReference>
<dbReference type="PANTHER" id="PTHR47504">
    <property type="entry name" value="RIGHT ORIGIN-BINDING PROTEIN"/>
    <property type="match status" value="1"/>
</dbReference>
<dbReference type="GO" id="GO:0043565">
    <property type="term" value="F:sequence-specific DNA binding"/>
    <property type="evidence" value="ECO:0007669"/>
    <property type="project" value="InterPro"/>
</dbReference>
<dbReference type="InterPro" id="IPR009057">
    <property type="entry name" value="Homeodomain-like_sf"/>
</dbReference>
<dbReference type="EMBL" id="MCGH01000003">
    <property type="protein sequence ID" value="ODM04447.1"/>
    <property type="molecule type" value="Genomic_DNA"/>
</dbReference>
<dbReference type="PROSITE" id="PS01124">
    <property type="entry name" value="HTH_ARAC_FAMILY_2"/>
    <property type="match status" value="1"/>
</dbReference>
<name>A0A1E3A7H9_9FIRM</name>
<dbReference type="RefSeq" id="WP_069154587.1">
    <property type="nucleotide sequence ID" value="NZ_MCGH01000003.1"/>
</dbReference>
<dbReference type="InterPro" id="IPR050959">
    <property type="entry name" value="MarA-like"/>
</dbReference>
<proteinExistence type="predicted"/>
<feature type="domain" description="HTH araC/xylS-type" evidence="4">
    <location>
        <begin position="8"/>
        <end position="106"/>
    </location>
</feature>
<keyword evidence="2" id="KW-0238">DNA-binding</keyword>
<protein>
    <submittedName>
        <fullName evidence="5">Right origin-binding protein</fullName>
    </submittedName>
</protein>
<dbReference type="SUPFAM" id="SSF55136">
    <property type="entry name" value="Probable bacterial effector-binding domain"/>
    <property type="match status" value="1"/>
</dbReference>
<dbReference type="Proteomes" id="UP000094067">
    <property type="component" value="Unassembled WGS sequence"/>
</dbReference>
<dbReference type="InterPro" id="IPR010499">
    <property type="entry name" value="AraC_E-bd"/>
</dbReference>
<evidence type="ECO:0000256" key="3">
    <source>
        <dbReference type="ARBA" id="ARBA00023163"/>
    </source>
</evidence>
<dbReference type="PROSITE" id="PS00041">
    <property type="entry name" value="HTH_ARAC_FAMILY_1"/>
    <property type="match status" value="1"/>
</dbReference>